<dbReference type="CDD" id="cd18186">
    <property type="entry name" value="BTB_POZ_ZBTB_KLHL-like"/>
    <property type="match status" value="1"/>
</dbReference>
<dbReference type="KEGG" id="ela:UCREL1_10950"/>
<proteinExistence type="predicted"/>
<evidence type="ECO:0000313" key="3">
    <source>
        <dbReference type="Proteomes" id="UP000012174"/>
    </source>
</evidence>
<dbReference type="SUPFAM" id="SSF54695">
    <property type="entry name" value="POZ domain"/>
    <property type="match status" value="1"/>
</dbReference>
<feature type="compositionally biased region" description="Low complexity" evidence="1">
    <location>
        <begin position="145"/>
        <end position="163"/>
    </location>
</feature>
<accession>M7S7Q3</accession>
<dbReference type="HOGENOM" id="CLU_618190_0_0_1"/>
<sequence>MASSSTTTANGGEGSSTSLASSTTATTLDDVMRAPAATAPDVVVLDTTHEEKERKRSLDPKEDLWLTSADGILLKAEYFRRALCGEFRESEAQAIDLPEEDPAIFHFIVAFLYEDKYVPILPVATVLAEDDKGKGIQGGDDESAASESDSSAAAVLSDSSNAASRRRRDRRRRQQDRHWERQREKHPVRGPSASTTTAASVPGPRRNGDRISGQDLQTWLLAYEHSIDVYICANKFLLDGFKQAIARVCIDMLETAGADAAQVEVLRLCDRLYGGVPESDRLLRMVFARVGFLQPHLFRRAPRRTLDFLHGHPEVSALLLREMGARREEDIGNSGLPVGHPSYNYNYPFPPMERPQPPPGPPPPPGPFDGPGRPMPRAHRW</sequence>
<dbReference type="EMBL" id="KB707493">
    <property type="protein sequence ID" value="EMR62114.1"/>
    <property type="molecule type" value="Genomic_DNA"/>
</dbReference>
<protein>
    <recommendedName>
        <fullName evidence="4">BTB domain-containing protein</fullName>
    </recommendedName>
</protein>
<dbReference type="PANTHER" id="PTHR47843:SF6">
    <property type="entry name" value="BTB DOMAIN-CONTAINING PROTEIN"/>
    <property type="match status" value="1"/>
</dbReference>
<gene>
    <name evidence="2" type="ORF">UCREL1_10950</name>
</gene>
<dbReference type="Gene3D" id="3.30.710.10">
    <property type="entry name" value="Potassium Channel Kv1.1, Chain A"/>
    <property type="match status" value="1"/>
</dbReference>
<feature type="compositionally biased region" description="Polar residues" evidence="1">
    <location>
        <begin position="1"/>
        <end position="10"/>
    </location>
</feature>
<evidence type="ECO:0000313" key="2">
    <source>
        <dbReference type="EMBL" id="EMR62114.1"/>
    </source>
</evidence>
<evidence type="ECO:0000256" key="1">
    <source>
        <dbReference type="SAM" id="MobiDB-lite"/>
    </source>
</evidence>
<dbReference type="InterPro" id="IPR011333">
    <property type="entry name" value="SKP1/BTB/POZ_sf"/>
</dbReference>
<name>M7S7Q3_EUTLA</name>
<dbReference type="STRING" id="1287681.M7S7Q3"/>
<dbReference type="AlphaFoldDB" id="M7S7Q3"/>
<dbReference type="PANTHER" id="PTHR47843">
    <property type="entry name" value="BTB DOMAIN-CONTAINING PROTEIN-RELATED"/>
    <property type="match status" value="1"/>
</dbReference>
<evidence type="ECO:0008006" key="4">
    <source>
        <dbReference type="Google" id="ProtNLM"/>
    </source>
</evidence>
<feature type="compositionally biased region" description="Basic residues" evidence="1">
    <location>
        <begin position="164"/>
        <end position="175"/>
    </location>
</feature>
<dbReference type="OrthoDB" id="6359816at2759"/>
<feature type="region of interest" description="Disordered" evidence="1">
    <location>
        <begin position="131"/>
        <end position="210"/>
    </location>
</feature>
<feature type="compositionally biased region" description="Pro residues" evidence="1">
    <location>
        <begin position="348"/>
        <end position="368"/>
    </location>
</feature>
<dbReference type="Proteomes" id="UP000012174">
    <property type="component" value="Unassembled WGS sequence"/>
</dbReference>
<dbReference type="eggNOG" id="ENOG502SP89">
    <property type="taxonomic scope" value="Eukaryota"/>
</dbReference>
<organism evidence="2 3">
    <name type="scientific">Eutypa lata (strain UCR-EL1)</name>
    <name type="common">Grapevine dieback disease fungus</name>
    <name type="synonym">Eutypa armeniacae</name>
    <dbReference type="NCBI Taxonomy" id="1287681"/>
    <lineage>
        <taxon>Eukaryota</taxon>
        <taxon>Fungi</taxon>
        <taxon>Dikarya</taxon>
        <taxon>Ascomycota</taxon>
        <taxon>Pezizomycotina</taxon>
        <taxon>Sordariomycetes</taxon>
        <taxon>Xylariomycetidae</taxon>
        <taxon>Xylariales</taxon>
        <taxon>Diatrypaceae</taxon>
        <taxon>Eutypa</taxon>
    </lineage>
</organism>
<feature type="compositionally biased region" description="Low complexity" evidence="1">
    <location>
        <begin position="15"/>
        <end position="24"/>
    </location>
</feature>
<feature type="region of interest" description="Disordered" evidence="1">
    <location>
        <begin position="346"/>
        <end position="381"/>
    </location>
</feature>
<feature type="region of interest" description="Disordered" evidence="1">
    <location>
        <begin position="1"/>
        <end position="24"/>
    </location>
</feature>
<keyword evidence="3" id="KW-1185">Reference proteome</keyword>
<dbReference type="OMA" id="YICANRF"/>
<reference evidence="3" key="1">
    <citation type="journal article" date="2013" name="Genome Announc.">
        <title>Draft genome sequence of the grapevine dieback fungus Eutypa lata UCR-EL1.</title>
        <authorList>
            <person name="Blanco-Ulate B."/>
            <person name="Rolshausen P.E."/>
            <person name="Cantu D."/>
        </authorList>
    </citation>
    <scope>NUCLEOTIDE SEQUENCE [LARGE SCALE GENOMIC DNA]</scope>
    <source>
        <strain evidence="3">UCR-EL1</strain>
    </source>
</reference>
<feature type="compositionally biased region" description="Basic and acidic residues" evidence="1">
    <location>
        <begin position="176"/>
        <end position="187"/>
    </location>
</feature>